<dbReference type="InterPro" id="IPR036388">
    <property type="entry name" value="WH-like_DNA-bd_sf"/>
</dbReference>
<proteinExistence type="predicted"/>
<dbReference type="Pfam" id="PF03551">
    <property type="entry name" value="PadR"/>
    <property type="match status" value="1"/>
</dbReference>
<dbReference type="EMBL" id="SMKV01000015">
    <property type="protein sequence ID" value="TDC92152.1"/>
    <property type="molecule type" value="Genomic_DNA"/>
</dbReference>
<evidence type="ECO:0000313" key="3">
    <source>
        <dbReference type="Proteomes" id="UP000294744"/>
    </source>
</evidence>
<dbReference type="Gene3D" id="1.10.10.10">
    <property type="entry name" value="Winged helix-like DNA-binding domain superfamily/Winged helix DNA-binding domain"/>
    <property type="match status" value="1"/>
</dbReference>
<dbReference type="InterPro" id="IPR036390">
    <property type="entry name" value="WH_DNA-bd_sf"/>
</dbReference>
<organism evidence="2 3">
    <name type="scientific">Saccharopolyspora aridisoli</name>
    <dbReference type="NCBI Taxonomy" id="2530385"/>
    <lineage>
        <taxon>Bacteria</taxon>
        <taxon>Bacillati</taxon>
        <taxon>Actinomycetota</taxon>
        <taxon>Actinomycetes</taxon>
        <taxon>Pseudonocardiales</taxon>
        <taxon>Pseudonocardiaceae</taxon>
        <taxon>Saccharopolyspora</taxon>
    </lineage>
</organism>
<reference evidence="2 3" key="1">
    <citation type="submission" date="2019-03" db="EMBL/GenBank/DDBJ databases">
        <title>Draft genome sequences of novel Actinobacteria.</title>
        <authorList>
            <person name="Sahin N."/>
            <person name="Ay H."/>
            <person name="Saygin H."/>
        </authorList>
    </citation>
    <scope>NUCLEOTIDE SEQUENCE [LARGE SCALE GENOMIC DNA]</scope>
    <source>
        <strain evidence="2 3">16K404</strain>
    </source>
</reference>
<dbReference type="AlphaFoldDB" id="A0A4R4US35"/>
<dbReference type="InterPro" id="IPR052509">
    <property type="entry name" value="Metal_resp_DNA-bind_regulator"/>
</dbReference>
<accession>A0A4R4US35</accession>
<name>A0A4R4US35_9PSEU</name>
<dbReference type="PANTHER" id="PTHR33169:SF14">
    <property type="entry name" value="TRANSCRIPTIONAL REGULATOR RV3488"/>
    <property type="match status" value="1"/>
</dbReference>
<dbReference type="SUPFAM" id="SSF46785">
    <property type="entry name" value="Winged helix' DNA-binding domain"/>
    <property type="match status" value="1"/>
</dbReference>
<evidence type="ECO:0000313" key="2">
    <source>
        <dbReference type="EMBL" id="TDC92152.1"/>
    </source>
</evidence>
<comment type="caution">
    <text evidence="2">The sequence shown here is derived from an EMBL/GenBank/DDBJ whole genome shotgun (WGS) entry which is preliminary data.</text>
</comment>
<dbReference type="PANTHER" id="PTHR33169">
    <property type="entry name" value="PADR-FAMILY TRANSCRIPTIONAL REGULATOR"/>
    <property type="match status" value="1"/>
</dbReference>
<dbReference type="RefSeq" id="WP_132623612.1">
    <property type="nucleotide sequence ID" value="NZ_SMKV01000015.1"/>
</dbReference>
<dbReference type="OrthoDB" id="9814826at2"/>
<gene>
    <name evidence="2" type="ORF">E1161_14510</name>
</gene>
<evidence type="ECO:0000259" key="1">
    <source>
        <dbReference type="Pfam" id="PF03551"/>
    </source>
</evidence>
<feature type="domain" description="Transcription regulator PadR N-terminal" evidence="1">
    <location>
        <begin position="14"/>
        <end position="86"/>
    </location>
</feature>
<dbReference type="Proteomes" id="UP000294744">
    <property type="component" value="Unassembled WGS sequence"/>
</dbReference>
<dbReference type="InterPro" id="IPR005149">
    <property type="entry name" value="Tscrpt_reg_PadR_N"/>
</dbReference>
<keyword evidence="3" id="KW-1185">Reference proteome</keyword>
<sequence>MKADAVRGHLDGLLLAVLEPGPLHGYAIITAVMNRSGGALELRTGTIYPALKRLERLGLLTSSWESIGERRRRCYRLTDEGRRSLAGERADWRQFTAAIGAVLNPGSNA</sequence>
<protein>
    <submittedName>
        <fullName evidence="2">PadR family transcriptional regulator</fullName>
    </submittedName>
</protein>